<proteinExistence type="predicted"/>
<name>A0A0D4BZW4_9MICC</name>
<reference evidence="1 2" key="1">
    <citation type="journal article" date="2015" name="Genome Announc.">
        <title>Complete Genome Sequencing of Protease-Producing Novel Arthrobacter sp. Strain IHBB 11108 Using PacBio Single-Molecule Real-Time Sequencing Technology.</title>
        <authorList>
            <person name="Kiran S."/>
            <person name="Swarnkar M.K."/>
            <person name="Pal M."/>
            <person name="Thakur R."/>
            <person name="Tewari R."/>
            <person name="Singh A.K."/>
            <person name="Gulati A."/>
        </authorList>
    </citation>
    <scope>NUCLEOTIDE SEQUENCE [LARGE SCALE GENOMIC DNA]</scope>
    <source>
        <strain evidence="1 2">IHBB 11108</strain>
    </source>
</reference>
<dbReference type="HOGENOM" id="CLU_136737_0_0_11"/>
<gene>
    <name evidence="1" type="ORF">UM93_11555</name>
</gene>
<evidence type="ECO:0000313" key="2">
    <source>
        <dbReference type="Proteomes" id="UP000061839"/>
    </source>
</evidence>
<dbReference type="Proteomes" id="UP000061839">
    <property type="component" value="Chromosome"/>
</dbReference>
<keyword evidence="2" id="KW-1185">Reference proteome</keyword>
<dbReference type="RefSeq" id="WP_045075715.1">
    <property type="nucleotide sequence ID" value="NZ_CP011005.1"/>
</dbReference>
<dbReference type="KEGG" id="ari:UM93_11555"/>
<sequence>MLERLSGSWSGSEIMFDSPWSAAGTASGQFSFSHSPVGVWLREYRQQRADGSEFLAHEVYQQQSNGEIWLFGFDTFGFAPLEPARGRLDGNTLTLLKATPRGQARHCWTIADALDYRVDISVQDSAEFLPFLQASYRRETASPSAPPLS</sequence>
<evidence type="ECO:0000313" key="1">
    <source>
        <dbReference type="EMBL" id="AJT41987.1"/>
    </source>
</evidence>
<accession>A0A0D4BZW4</accession>
<dbReference type="AlphaFoldDB" id="A0A0D4BZW4"/>
<dbReference type="OrthoDB" id="7186376at2"/>
<evidence type="ECO:0008006" key="3">
    <source>
        <dbReference type="Google" id="ProtNLM"/>
    </source>
</evidence>
<protein>
    <recommendedName>
        <fullName evidence="3">DUF1579 domain-containing protein</fullName>
    </recommendedName>
</protein>
<dbReference type="PATRIC" id="fig|1618207.4.peg.2341"/>
<dbReference type="EMBL" id="CP011005">
    <property type="protein sequence ID" value="AJT41987.1"/>
    <property type="molecule type" value="Genomic_DNA"/>
</dbReference>
<organism evidence="1 2">
    <name type="scientific">Psychromicrobium lacuslunae</name>
    <dbReference type="NCBI Taxonomy" id="1618207"/>
    <lineage>
        <taxon>Bacteria</taxon>
        <taxon>Bacillati</taxon>
        <taxon>Actinomycetota</taxon>
        <taxon>Actinomycetes</taxon>
        <taxon>Micrococcales</taxon>
        <taxon>Micrococcaceae</taxon>
        <taxon>Psychromicrobium</taxon>
    </lineage>
</organism>
<dbReference type="STRING" id="1618207.UM93_11555"/>